<dbReference type="Proteomes" id="UP000265566">
    <property type="component" value="Chromosome 8"/>
</dbReference>
<reference evidence="2" key="1">
    <citation type="journal article" date="2018" name="Nat. Plants">
        <title>Whole-genome landscape of Medicago truncatula symbiotic genes.</title>
        <authorList>
            <person name="Pecrix Y."/>
            <person name="Staton S.E."/>
            <person name="Sallet E."/>
            <person name="Lelandais-Briere C."/>
            <person name="Moreau S."/>
            <person name="Carrere S."/>
            <person name="Blein T."/>
            <person name="Jardinaud M.F."/>
            <person name="Latrasse D."/>
            <person name="Zouine M."/>
            <person name="Zahm M."/>
            <person name="Kreplak J."/>
            <person name="Mayjonade B."/>
            <person name="Satge C."/>
            <person name="Perez M."/>
            <person name="Cauet S."/>
            <person name="Marande W."/>
            <person name="Chantry-Darmon C."/>
            <person name="Lopez-Roques C."/>
            <person name="Bouchez O."/>
            <person name="Berard A."/>
            <person name="Debelle F."/>
            <person name="Munos S."/>
            <person name="Bendahmane A."/>
            <person name="Berges H."/>
            <person name="Niebel A."/>
            <person name="Buitink J."/>
            <person name="Frugier F."/>
            <person name="Benhamed M."/>
            <person name="Crespi M."/>
            <person name="Gouzy J."/>
            <person name="Gamas P."/>
        </authorList>
    </citation>
    <scope>NUCLEOTIDE SEQUENCE [LARGE SCALE GENOMIC DNA]</scope>
    <source>
        <strain evidence="2">cv. Jemalong A17</strain>
    </source>
</reference>
<dbReference type="EMBL" id="PSQE01000008">
    <property type="protein sequence ID" value="RHN38611.1"/>
    <property type="molecule type" value="Genomic_DNA"/>
</dbReference>
<sequence>MQVQENLDHYYPCKPFDIIVPRHKMEADFQGVTNLFVYPCKSMML</sequence>
<evidence type="ECO:0000313" key="2">
    <source>
        <dbReference type="Proteomes" id="UP000265566"/>
    </source>
</evidence>
<proteinExistence type="predicted"/>
<accession>A0A396GE51</accession>
<dbReference type="Gramene" id="rna44568">
    <property type="protein sequence ID" value="RHN38611.1"/>
    <property type="gene ID" value="gene44568"/>
</dbReference>
<dbReference type="AlphaFoldDB" id="A0A396GE51"/>
<organism evidence="1 2">
    <name type="scientific">Medicago truncatula</name>
    <name type="common">Barrel medic</name>
    <name type="synonym">Medicago tribuloides</name>
    <dbReference type="NCBI Taxonomy" id="3880"/>
    <lineage>
        <taxon>Eukaryota</taxon>
        <taxon>Viridiplantae</taxon>
        <taxon>Streptophyta</taxon>
        <taxon>Embryophyta</taxon>
        <taxon>Tracheophyta</taxon>
        <taxon>Spermatophyta</taxon>
        <taxon>Magnoliopsida</taxon>
        <taxon>eudicotyledons</taxon>
        <taxon>Gunneridae</taxon>
        <taxon>Pentapetalae</taxon>
        <taxon>rosids</taxon>
        <taxon>fabids</taxon>
        <taxon>Fabales</taxon>
        <taxon>Fabaceae</taxon>
        <taxon>Papilionoideae</taxon>
        <taxon>50 kb inversion clade</taxon>
        <taxon>NPAAA clade</taxon>
        <taxon>Hologalegina</taxon>
        <taxon>IRL clade</taxon>
        <taxon>Trifolieae</taxon>
        <taxon>Medicago</taxon>
    </lineage>
</organism>
<name>A0A396GE51_MEDTR</name>
<comment type="caution">
    <text evidence="1">The sequence shown here is derived from an EMBL/GenBank/DDBJ whole genome shotgun (WGS) entry which is preliminary data.</text>
</comment>
<protein>
    <submittedName>
        <fullName evidence="1">Uncharacterized protein</fullName>
    </submittedName>
</protein>
<evidence type="ECO:0000313" key="1">
    <source>
        <dbReference type="EMBL" id="RHN38611.1"/>
    </source>
</evidence>
<gene>
    <name evidence="1" type="ORF">MtrunA17_Chr8g0335081</name>
</gene>